<accession>A0A0D5Y6Z9</accession>
<protein>
    <submittedName>
        <fullName evidence="1">Uncharacterized protein</fullName>
    </submittedName>
</protein>
<dbReference type="Proteomes" id="UP000032748">
    <property type="component" value="Chromosome"/>
</dbReference>
<dbReference type="EMBL" id="CP011110">
    <property type="protein sequence ID" value="AKA27086.1"/>
    <property type="molecule type" value="Genomic_DNA"/>
</dbReference>
<dbReference type="KEGG" id="pcz:PCL1606_56400"/>
<organism evidence="1 2">
    <name type="scientific">Pseudomonas chlororaphis</name>
    <dbReference type="NCBI Taxonomy" id="587753"/>
    <lineage>
        <taxon>Bacteria</taxon>
        <taxon>Pseudomonadati</taxon>
        <taxon>Pseudomonadota</taxon>
        <taxon>Gammaproteobacteria</taxon>
        <taxon>Pseudomonadales</taxon>
        <taxon>Pseudomonadaceae</taxon>
        <taxon>Pseudomonas</taxon>
    </lineage>
</organism>
<dbReference type="AlphaFoldDB" id="A0A0D5Y6Z9"/>
<name>A0A0D5Y6Z9_9PSED</name>
<sequence>MVLESGSFQIRHVGIPLFTVGQTDRRGYACRIVPTRLTGHPCQGP</sequence>
<reference evidence="1 2" key="1">
    <citation type="journal article" date="2015" name="Mol. Plant Microbe Interact.">
        <title>Comparative Genomic Analysis of Pseudomonas chlororaphis PCL1606 Reveals New Insight into Antifungal Compounds Involved in Biocontrol.</title>
        <authorList>
            <person name="Calderon C.E."/>
            <person name="Ramos C."/>
            <person name="de Vicente A."/>
            <person name="Cazorla F.M."/>
        </authorList>
    </citation>
    <scope>NUCLEOTIDE SEQUENCE [LARGE SCALE GENOMIC DNA]</scope>
    <source>
        <strain evidence="1 2">PCL1606</strain>
    </source>
</reference>
<evidence type="ECO:0000313" key="2">
    <source>
        <dbReference type="Proteomes" id="UP000032748"/>
    </source>
</evidence>
<evidence type="ECO:0000313" key="1">
    <source>
        <dbReference type="EMBL" id="AKA27086.1"/>
    </source>
</evidence>
<proteinExistence type="predicted"/>
<gene>
    <name evidence="1" type="ORF">PCL1606_56400</name>
</gene>